<accession>A0A2U2M7K6</accession>
<sequence>MPKKLLHSSFNQRIEFQTVSFVADDLTGDTVEKPVRLFECWCAPQRRTMSQQFQLTGLGLDDTLTVAIRHNDKVQEATLAKYKNETYEVVSISPDDTNNYMAYDYVVIRKKKGAGKRG</sequence>
<dbReference type="EMBL" id="QFAS01000005">
    <property type="protein sequence ID" value="PWG52839.1"/>
    <property type="molecule type" value="Genomic_DNA"/>
</dbReference>
<comment type="caution">
    <text evidence="1">The sequence shown here is derived from an EMBL/GenBank/DDBJ whole genome shotgun (WGS) entry which is preliminary data.</text>
</comment>
<dbReference type="RefSeq" id="WP_095842095.1">
    <property type="nucleotide sequence ID" value="NZ_JBFCRH010000001.1"/>
</dbReference>
<dbReference type="Gene3D" id="2.40.10.270">
    <property type="entry name" value="Bacteriophage SPP1 head-tail adaptor protein"/>
    <property type="match status" value="1"/>
</dbReference>
<dbReference type="Pfam" id="PF05521">
    <property type="entry name" value="Phage_HCP"/>
    <property type="match status" value="1"/>
</dbReference>
<dbReference type="Proteomes" id="UP000245607">
    <property type="component" value="Unassembled WGS sequence"/>
</dbReference>
<dbReference type="InterPro" id="IPR038666">
    <property type="entry name" value="SSP1_head-tail_sf"/>
</dbReference>
<dbReference type="AlphaFoldDB" id="A0A2U2M7K6"/>
<dbReference type="InterPro" id="IPR008767">
    <property type="entry name" value="Phage_SPP1_head-tail_adaptor"/>
</dbReference>
<dbReference type="NCBIfam" id="TIGR01563">
    <property type="entry name" value="gp16_SPP1"/>
    <property type="match status" value="1"/>
</dbReference>
<protein>
    <submittedName>
        <fullName evidence="1">Head-tail adaptor protein</fullName>
    </submittedName>
</protein>
<gene>
    <name evidence="1" type="ORF">DB362_02680</name>
</gene>
<organism evidence="1 2">
    <name type="scientific">Ligilactobacillus salivarius</name>
    <dbReference type="NCBI Taxonomy" id="1624"/>
    <lineage>
        <taxon>Bacteria</taxon>
        <taxon>Bacillati</taxon>
        <taxon>Bacillota</taxon>
        <taxon>Bacilli</taxon>
        <taxon>Lactobacillales</taxon>
        <taxon>Lactobacillaceae</taxon>
        <taxon>Ligilactobacillus</taxon>
    </lineage>
</organism>
<evidence type="ECO:0000313" key="2">
    <source>
        <dbReference type="Proteomes" id="UP000245607"/>
    </source>
</evidence>
<reference evidence="1 2" key="1">
    <citation type="submission" date="2018-05" db="EMBL/GenBank/DDBJ databases">
        <title>Lactobacillus salivarius genome sequencing and assembly.</title>
        <authorList>
            <person name="Audisio C."/>
            <person name="Albarracin L."/>
            <person name="Torres M.J."/>
            <person name="Hebert E.M."/>
            <person name="Saavedra L."/>
        </authorList>
    </citation>
    <scope>NUCLEOTIDE SEQUENCE [LARGE SCALE GENOMIC DNA]</scope>
    <source>
        <strain evidence="1 2">A3iob</strain>
    </source>
</reference>
<name>A0A2U2M7K6_9LACO</name>
<evidence type="ECO:0000313" key="1">
    <source>
        <dbReference type="EMBL" id="PWG52839.1"/>
    </source>
</evidence>
<proteinExistence type="predicted"/>